<reference evidence="2" key="1">
    <citation type="submission" date="2020-05" db="EMBL/GenBank/DDBJ databases">
        <title>WGS assembly of Panicum virgatum.</title>
        <authorList>
            <person name="Lovell J.T."/>
            <person name="Jenkins J."/>
            <person name="Shu S."/>
            <person name="Juenger T.E."/>
            <person name="Schmutz J."/>
        </authorList>
    </citation>
    <scope>NUCLEOTIDE SEQUENCE</scope>
    <source>
        <strain evidence="2">AP13</strain>
    </source>
</reference>
<evidence type="ECO:0000256" key="1">
    <source>
        <dbReference type="SAM" id="SignalP"/>
    </source>
</evidence>
<dbReference type="OrthoDB" id="667727at2759"/>
<sequence>MAGRVLLRATALGLAAAGAGALHAVSRWTPPKDLAPYVLSVRFVLLESAQGAEHDLALADVDRAEGGDPAAAANLRLLAFLATRDGRADDALRIYEEAARDALFDPRPRALAYHLCCFDGREDESLRWSAAYRRLVPVIDGASQEPGMESHEMRELVRELFIAATVGGVCRIVHPVDRAVVMHAACGALDQGLVAALQDKALSATERLQLRALRVYLHAKVWLLIKEEARDVADGVAEASPVS</sequence>
<accession>A0A8T0RVI9</accession>
<keyword evidence="3" id="KW-1185">Reference proteome</keyword>
<organism evidence="2 3">
    <name type="scientific">Panicum virgatum</name>
    <name type="common">Blackwell switchgrass</name>
    <dbReference type="NCBI Taxonomy" id="38727"/>
    <lineage>
        <taxon>Eukaryota</taxon>
        <taxon>Viridiplantae</taxon>
        <taxon>Streptophyta</taxon>
        <taxon>Embryophyta</taxon>
        <taxon>Tracheophyta</taxon>
        <taxon>Spermatophyta</taxon>
        <taxon>Magnoliopsida</taxon>
        <taxon>Liliopsida</taxon>
        <taxon>Poales</taxon>
        <taxon>Poaceae</taxon>
        <taxon>PACMAD clade</taxon>
        <taxon>Panicoideae</taxon>
        <taxon>Panicodae</taxon>
        <taxon>Paniceae</taxon>
        <taxon>Panicinae</taxon>
        <taxon>Panicum</taxon>
        <taxon>Panicum sect. Hiantes</taxon>
    </lineage>
</organism>
<dbReference type="Proteomes" id="UP000823388">
    <property type="component" value="Chromosome 5N"/>
</dbReference>
<feature type="signal peptide" evidence="1">
    <location>
        <begin position="1"/>
        <end position="21"/>
    </location>
</feature>
<proteinExistence type="predicted"/>
<evidence type="ECO:0000313" key="3">
    <source>
        <dbReference type="Proteomes" id="UP000823388"/>
    </source>
</evidence>
<dbReference type="EMBL" id="CM029046">
    <property type="protein sequence ID" value="KAG2589104.1"/>
    <property type="molecule type" value="Genomic_DNA"/>
</dbReference>
<protein>
    <submittedName>
        <fullName evidence="2">Uncharacterized protein</fullName>
    </submittedName>
</protein>
<dbReference type="EMBL" id="CM029046">
    <property type="protein sequence ID" value="KAG2589105.1"/>
    <property type="molecule type" value="Genomic_DNA"/>
</dbReference>
<feature type="chain" id="PRO_5036274749" evidence="1">
    <location>
        <begin position="22"/>
        <end position="243"/>
    </location>
</feature>
<name>A0A8T0RVI9_PANVG</name>
<dbReference type="AlphaFoldDB" id="A0A8T0RVI9"/>
<evidence type="ECO:0000313" key="2">
    <source>
        <dbReference type="EMBL" id="KAG2589105.1"/>
    </source>
</evidence>
<gene>
    <name evidence="2" type="ORF">PVAP13_5NG387500</name>
</gene>
<comment type="caution">
    <text evidence="2">The sequence shown here is derived from an EMBL/GenBank/DDBJ whole genome shotgun (WGS) entry which is preliminary data.</text>
</comment>
<keyword evidence="1" id="KW-0732">Signal</keyword>